<dbReference type="Proteomes" id="UP000261480">
    <property type="component" value="Unplaced"/>
</dbReference>
<dbReference type="InterPro" id="IPR008883">
    <property type="entry name" value="UEV_N"/>
</dbReference>
<accession>A0A3B3X7S1</accession>
<feature type="domain" description="UEV" evidence="1">
    <location>
        <begin position="1"/>
        <end position="174"/>
    </location>
</feature>
<dbReference type="PROSITE" id="PS51322">
    <property type="entry name" value="UEV"/>
    <property type="match status" value="1"/>
</dbReference>
<evidence type="ECO:0000313" key="3">
    <source>
        <dbReference type="Proteomes" id="UP000261480"/>
    </source>
</evidence>
<dbReference type="Ensembl" id="ENSPMET00000018247.1">
    <property type="protein sequence ID" value="ENSPMEP00000011096.1"/>
    <property type="gene ID" value="ENSPMEG00000013167.1"/>
</dbReference>
<dbReference type="CDD" id="cd11685">
    <property type="entry name" value="UEV_TSG101-like"/>
    <property type="match status" value="1"/>
</dbReference>
<dbReference type="GO" id="GO:0015031">
    <property type="term" value="P:protein transport"/>
    <property type="evidence" value="ECO:0007669"/>
    <property type="project" value="InterPro"/>
</dbReference>
<protein>
    <recommendedName>
        <fullName evidence="1">UEV domain-containing protein</fullName>
    </recommendedName>
</protein>
<dbReference type="Pfam" id="PF05743">
    <property type="entry name" value="UEV"/>
    <property type="match status" value="1"/>
</dbReference>
<dbReference type="AlphaFoldDB" id="A0A3B3X7S1"/>
<reference evidence="2" key="2">
    <citation type="submission" date="2025-09" db="UniProtKB">
        <authorList>
            <consortium name="Ensembl"/>
        </authorList>
    </citation>
    <scope>IDENTIFICATION</scope>
</reference>
<dbReference type="GO" id="GO:0043130">
    <property type="term" value="F:ubiquitin binding"/>
    <property type="evidence" value="ECO:0007669"/>
    <property type="project" value="TreeGrafter"/>
</dbReference>
<dbReference type="GO" id="GO:0008333">
    <property type="term" value="P:endosome to lysosome transport"/>
    <property type="evidence" value="ECO:0007669"/>
    <property type="project" value="TreeGrafter"/>
</dbReference>
<sequence>MTTRLQVNPFPRPYLGSDPTRGELLLSGSVILTHTVSGPAVVRWVDQHGVAWFRRFGSEPMFLCFAGFPNKETRRLLHLSGTLPVFYQGSAYNIPVCVWLHQTHPLSRPRCVVCPSVAMVINPSCPHVDSSGTVSVDGLRNWTPAKRSVTLSQPAADNFATFVLNLVQRQISNG</sequence>
<evidence type="ECO:0000313" key="2">
    <source>
        <dbReference type="Ensembl" id="ENSPMEP00000011096.1"/>
    </source>
</evidence>
<dbReference type="Gene3D" id="3.10.110.10">
    <property type="entry name" value="Ubiquitin Conjugating Enzyme"/>
    <property type="match status" value="1"/>
</dbReference>
<dbReference type="InterPro" id="IPR016135">
    <property type="entry name" value="UBQ-conjugating_enzyme/RWD"/>
</dbReference>
<dbReference type="PANTHER" id="PTHR23306">
    <property type="entry name" value="TUMOR SUSCEPTIBILITY GENE 101 PROTEIN-RELATED"/>
    <property type="match status" value="1"/>
</dbReference>
<keyword evidence="3" id="KW-1185">Reference proteome</keyword>
<dbReference type="PANTHER" id="PTHR23306:SF3">
    <property type="entry name" value="TUMOR SUPPRESSOR PROTEIN 101"/>
    <property type="match status" value="1"/>
</dbReference>
<dbReference type="SUPFAM" id="SSF54495">
    <property type="entry name" value="UBC-like"/>
    <property type="match status" value="1"/>
</dbReference>
<dbReference type="InterPro" id="IPR052070">
    <property type="entry name" value="ESCRT-I_UEV_domain"/>
</dbReference>
<dbReference type="GO" id="GO:0000813">
    <property type="term" value="C:ESCRT I complex"/>
    <property type="evidence" value="ECO:0007669"/>
    <property type="project" value="TreeGrafter"/>
</dbReference>
<evidence type="ECO:0000259" key="1">
    <source>
        <dbReference type="PROSITE" id="PS51322"/>
    </source>
</evidence>
<proteinExistence type="predicted"/>
<organism evidence="2 3">
    <name type="scientific">Poecilia mexicana</name>
    <dbReference type="NCBI Taxonomy" id="48701"/>
    <lineage>
        <taxon>Eukaryota</taxon>
        <taxon>Metazoa</taxon>
        <taxon>Chordata</taxon>
        <taxon>Craniata</taxon>
        <taxon>Vertebrata</taxon>
        <taxon>Euteleostomi</taxon>
        <taxon>Actinopterygii</taxon>
        <taxon>Neopterygii</taxon>
        <taxon>Teleostei</taxon>
        <taxon>Neoteleostei</taxon>
        <taxon>Acanthomorphata</taxon>
        <taxon>Ovalentaria</taxon>
        <taxon>Atherinomorphae</taxon>
        <taxon>Cyprinodontiformes</taxon>
        <taxon>Poeciliidae</taxon>
        <taxon>Poeciliinae</taxon>
        <taxon>Poecilia</taxon>
    </lineage>
</organism>
<name>A0A3B3X7S1_9TELE</name>
<reference evidence="2" key="1">
    <citation type="submission" date="2025-08" db="UniProtKB">
        <authorList>
            <consortium name="Ensembl"/>
        </authorList>
    </citation>
    <scope>IDENTIFICATION</scope>
</reference>